<dbReference type="InterPro" id="IPR036852">
    <property type="entry name" value="Peptidase_S8/S53_dom_sf"/>
</dbReference>
<keyword evidence="3 4" id="KW-0720">Serine protease</keyword>
<dbReference type="GO" id="GO:0046872">
    <property type="term" value="F:metal ion binding"/>
    <property type="evidence" value="ECO:0007669"/>
    <property type="project" value="UniProtKB-UniRule"/>
</dbReference>
<feature type="binding site" evidence="4">
    <location>
        <position position="387"/>
    </location>
    <ligand>
        <name>Ca(2+)</name>
        <dbReference type="ChEBI" id="CHEBI:29108"/>
    </ligand>
</feature>
<dbReference type="GO" id="GO:0008240">
    <property type="term" value="F:tripeptidyl-peptidase activity"/>
    <property type="evidence" value="ECO:0007669"/>
    <property type="project" value="TreeGrafter"/>
</dbReference>
<dbReference type="PROSITE" id="PS00138">
    <property type="entry name" value="SUBTILASE_SER"/>
    <property type="match status" value="1"/>
</dbReference>
<evidence type="ECO:0000256" key="4">
    <source>
        <dbReference type="PROSITE-ProRule" id="PRU01032"/>
    </source>
</evidence>
<dbReference type="GO" id="GO:0006508">
    <property type="term" value="P:proteolysis"/>
    <property type="evidence" value="ECO:0007669"/>
    <property type="project" value="UniProtKB-KW"/>
</dbReference>
<dbReference type="EMBL" id="BPPX01000041">
    <property type="protein sequence ID" value="GJC89477.1"/>
    <property type="molecule type" value="Genomic_DNA"/>
</dbReference>
<dbReference type="CDD" id="cd04056">
    <property type="entry name" value="Peptidases_S53"/>
    <property type="match status" value="1"/>
</dbReference>
<dbReference type="InterPro" id="IPR050819">
    <property type="entry name" value="Tripeptidyl-peptidase_I"/>
</dbReference>
<protein>
    <submittedName>
        <fullName evidence="6">Tripeptidyl-peptidase sed1</fullName>
    </submittedName>
</protein>
<sequence length="427" mass="46124">MLTLPRAQYGIPNNTLAAAGNELGIFEGVGIHYSQKDLDTFFSTLHPYIPPGTYPEERLIDGAIGAVENFPGRSQSNAGTESDMDIEAAWPLIWPQKTVLFQADDEYYEVSQTAADTPYLGFWNTFFDAIDGSYCSFSAYNETGDCTEPECLDPVYPDPNLGGYKGQLQCGVYQPTKVISISYSGGEADLPASYLKRQCHEIMKLALQGVTVVQSTGDYGVASYPGDFGLESGCAGPEGTVFYPSTDATCPYVLAVGSTQLNHIGNNTYYESSNPSSGGGFSNYFDTPSWQKRAVATYFDEVTNLNFTGYEETGLNFSDVGDGVYRTGGRGYPDVGRWTRTSGTSLSAPIWAAVLTLINERRLAANKTTLGFVHPVLYAHPEVFTDITEGSNPGCNSSGFLAAKGWDPVSGLGTPMFPELVNLFLGL</sequence>
<accession>A0AA37H058</accession>
<comment type="cofactor">
    <cofactor evidence="4">
        <name>Ca(2+)</name>
        <dbReference type="ChEBI" id="CHEBI:29108"/>
    </cofactor>
    <text evidence="4">Binds 1 Ca(2+) ion per subunit.</text>
</comment>
<dbReference type="Gene3D" id="3.40.50.200">
    <property type="entry name" value="Peptidase S8/S53 domain"/>
    <property type="match status" value="1"/>
</dbReference>
<feature type="binding site" evidence="4">
    <location>
        <position position="386"/>
    </location>
    <ligand>
        <name>Ca(2+)</name>
        <dbReference type="ChEBI" id="CHEBI:29108"/>
    </ligand>
</feature>
<dbReference type="SUPFAM" id="SSF52743">
    <property type="entry name" value="Subtilisin-like"/>
    <property type="match status" value="1"/>
</dbReference>
<comment type="caution">
    <text evidence="6">The sequence shown here is derived from an EMBL/GenBank/DDBJ whole genome shotgun (WGS) entry which is preliminary data.</text>
</comment>
<name>A0AA37H058_9PEZI</name>
<feature type="binding site" evidence="4">
    <location>
        <position position="407"/>
    </location>
    <ligand>
        <name>Ca(2+)</name>
        <dbReference type="ChEBI" id="CHEBI:29108"/>
    </ligand>
</feature>
<dbReference type="InterPro" id="IPR030400">
    <property type="entry name" value="Sedolisin_dom"/>
</dbReference>
<dbReference type="GO" id="GO:0004252">
    <property type="term" value="F:serine-type endopeptidase activity"/>
    <property type="evidence" value="ECO:0007669"/>
    <property type="project" value="UniProtKB-UniRule"/>
</dbReference>
<gene>
    <name evidence="6" type="ORF">ColLi_12315</name>
</gene>
<dbReference type="Proteomes" id="UP001055172">
    <property type="component" value="Unassembled WGS sequence"/>
</dbReference>
<keyword evidence="2 4" id="KW-0378">Hydrolase</keyword>
<evidence type="ECO:0000256" key="1">
    <source>
        <dbReference type="ARBA" id="ARBA00022670"/>
    </source>
</evidence>
<keyword evidence="4" id="KW-0106">Calcium</keyword>
<reference evidence="6 7" key="1">
    <citation type="submission" date="2021-07" db="EMBL/GenBank/DDBJ databases">
        <title>Genome data of Colletotrichum spaethianum.</title>
        <authorList>
            <person name="Utami Y.D."/>
            <person name="Hiruma K."/>
        </authorList>
    </citation>
    <scope>NUCLEOTIDE SEQUENCE [LARGE SCALE GENOMIC DNA]</scope>
    <source>
        <strain evidence="6 7">MAFF 242679</strain>
    </source>
</reference>
<feature type="active site" description="Charge relay system" evidence="4">
    <location>
        <position position="81"/>
    </location>
</feature>
<keyword evidence="1 4" id="KW-0645">Protease</keyword>
<feature type="active site" description="Charge relay system" evidence="4">
    <location>
        <position position="85"/>
    </location>
</feature>
<feature type="domain" description="Peptidase S53" evidence="5">
    <location>
        <begin position="1"/>
        <end position="427"/>
    </location>
</feature>
<dbReference type="InterPro" id="IPR023828">
    <property type="entry name" value="Peptidase_S8_Ser-AS"/>
</dbReference>
<proteinExistence type="predicted"/>
<dbReference type="PANTHER" id="PTHR14218:SF19">
    <property type="entry name" value="SERINE PROTEASE AORO, PUTATIVE (AFU_ORTHOLOGUE AFUA_6G10250)-RELATED"/>
    <property type="match status" value="1"/>
</dbReference>
<dbReference type="PROSITE" id="PS51695">
    <property type="entry name" value="SEDOLISIN"/>
    <property type="match status" value="1"/>
</dbReference>
<evidence type="ECO:0000259" key="5">
    <source>
        <dbReference type="PROSITE" id="PS51695"/>
    </source>
</evidence>
<dbReference type="AlphaFoldDB" id="A0AA37H058"/>
<organism evidence="6 7">
    <name type="scientific">Colletotrichum liriopes</name>
    <dbReference type="NCBI Taxonomy" id="708192"/>
    <lineage>
        <taxon>Eukaryota</taxon>
        <taxon>Fungi</taxon>
        <taxon>Dikarya</taxon>
        <taxon>Ascomycota</taxon>
        <taxon>Pezizomycotina</taxon>
        <taxon>Sordariomycetes</taxon>
        <taxon>Hypocreomycetidae</taxon>
        <taxon>Glomerellales</taxon>
        <taxon>Glomerellaceae</taxon>
        <taxon>Colletotrichum</taxon>
        <taxon>Colletotrichum spaethianum species complex</taxon>
    </lineage>
</organism>
<evidence type="ECO:0000313" key="7">
    <source>
        <dbReference type="Proteomes" id="UP001055172"/>
    </source>
</evidence>
<evidence type="ECO:0000313" key="6">
    <source>
        <dbReference type="EMBL" id="GJC89477.1"/>
    </source>
</evidence>
<keyword evidence="4" id="KW-0479">Metal-binding</keyword>
<keyword evidence="7" id="KW-1185">Reference proteome</keyword>
<evidence type="ECO:0000256" key="3">
    <source>
        <dbReference type="ARBA" id="ARBA00022825"/>
    </source>
</evidence>
<evidence type="ECO:0000256" key="2">
    <source>
        <dbReference type="ARBA" id="ARBA00022801"/>
    </source>
</evidence>
<feature type="active site" description="Charge relay system" evidence="4">
    <location>
        <position position="345"/>
    </location>
</feature>
<feature type="binding site" evidence="4">
    <location>
        <position position="405"/>
    </location>
    <ligand>
        <name>Ca(2+)</name>
        <dbReference type="ChEBI" id="CHEBI:29108"/>
    </ligand>
</feature>
<dbReference type="PANTHER" id="PTHR14218">
    <property type="entry name" value="PROTEASE S8 TRIPEPTIDYL PEPTIDASE I CLN2"/>
    <property type="match status" value="1"/>
</dbReference>